<feature type="compositionally biased region" description="Low complexity" evidence="2">
    <location>
        <begin position="890"/>
        <end position="903"/>
    </location>
</feature>
<dbReference type="Proteomes" id="UP000184232">
    <property type="component" value="Unassembled WGS sequence"/>
</dbReference>
<keyword evidence="3" id="KW-0812">Transmembrane</keyword>
<feature type="compositionally biased region" description="Low complexity" evidence="2">
    <location>
        <begin position="941"/>
        <end position="965"/>
    </location>
</feature>
<proteinExistence type="predicted"/>
<evidence type="ECO:0008006" key="6">
    <source>
        <dbReference type="Google" id="ProtNLM"/>
    </source>
</evidence>
<feature type="compositionally biased region" description="Low complexity" evidence="2">
    <location>
        <begin position="747"/>
        <end position="761"/>
    </location>
</feature>
<feature type="transmembrane region" description="Helical" evidence="3">
    <location>
        <begin position="57"/>
        <end position="79"/>
    </location>
</feature>
<dbReference type="RefSeq" id="WP_072782282.1">
    <property type="nucleotide sequence ID" value="NZ_CP045292.1"/>
</dbReference>
<accession>A0A1M6EMJ3</accession>
<feature type="region of interest" description="Disordered" evidence="2">
    <location>
        <begin position="696"/>
        <end position="761"/>
    </location>
</feature>
<keyword evidence="3" id="KW-1133">Transmembrane helix</keyword>
<feature type="compositionally biased region" description="Basic and acidic residues" evidence="2">
    <location>
        <begin position="696"/>
        <end position="730"/>
    </location>
</feature>
<organism evidence="4 5">
    <name type="scientific">Flavobacterium haoranii</name>
    <dbReference type="NCBI Taxonomy" id="683124"/>
    <lineage>
        <taxon>Bacteria</taxon>
        <taxon>Pseudomonadati</taxon>
        <taxon>Bacteroidota</taxon>
        <taxon>Flavobacteriia</taxon>
        <taxon>Flavobacteriales</taxon>
        <taxon>Flavobacteriaceae</taxon>
        <taxon>Flavobacterium</taxon>
    </lineage>
</organism>
<feature type="coiled-coil region" evidence="1">
    <location>
        <begin position="489"/>
        <end position="523"/>
    </location>
</feature>
<keyword evidence="3" id="KW-0472">Membrane</keyword>
<dbReference type="STRING" id="683124.SAMN05444337_0985"/>
<evidence type="ECO:0000256" key="3">
    <source>
        <dbReference type="SAM" id="Phobius"/>
    </source>
</evidence>
<evidence type="ECO:0000256" key="2">
    <source>
        <dbReference type="SAM" id="MobiDB-lite"/>
    </source>
</evidence>
<feature type="region of interest" description="Disordered" evidence="2">
    <location>
        <begin position="890"/>
        <end position="909"/>
    </location>
</feature>
<dbReference type="AlphaFoldDB" id="A0A1M6EMJ3"/>
<feature type="compositionally biased region" description="Basic and acidic residues" evidence="2">
    <location>
        <begin position="923"/>
        <end position="940"/>
    </location>
</feature>
<sequence length="1099" mass="125465">MEAKSAIYSKLEAFIRKYYINEIIKGTLLFVGIGLLYFIFTLLVEHFLWLSISGRTILFWLFIFVEVFLLVRFIFIPAFKLFKLQKGIDFTTASKIIGNHFTEVGDKLLNFLQLSTTNEPSELLLASIDQKAASLQSIPFTNAVNFSKNKKYLPYAILPIIILLLFFVTGNSSIIKGSFNRVVHYETAYTPPAPFNFFILNDNLQVEQNKSFVLKVTTKGNIQPNQIKINFGNESYFLENLGKGLFEYTFENVSSSVLFTLEANEVFSNSYELKVIDVPTISNFEMKLVYPKYLGKVNEVIKGTGNAQVPEGTKVFWSISAQSTSNIKFTSNATENFSNNDNQFSFAKTIVNDLDYDIVTSNNAISNYEKLSYTITTVKDQFPTINASLAPDSLKLNNKVIIGQVADDYGLSKLQVVYYDVNDKTSLKKGALSVKKDLVDRFVYTFPNGLIIEAGKQYEYYFEVFDNDQVNGYKSSKSSTFQHYELTSDEKTEKNLQDQQENIDALEKSLKNQDKQLSELDKLQKLNKEKSSLDNKDQKKVQDFIEKQKLQEEMMKEFSKKLNENLDEFKSNSKEKEELQRRLEEFEKESEKNEKLLKELEELSQKLEKDKLFDKADKLQQKAKTQKMNLEQLVELTKRFYVEQKANQIADKLDKLGDKQKDLANKKDENYSKNQEALTKEFDDIKKDLDELSKENNELKKPLDLDRDSKQEESISKDQENAQDNLEKNDQQNAGKSQKKAGDKMKQMSQQMSAAMSAGGAESMQEDAKLLRQILDNLLTFSFDQEHLMNIAKNNSKSSIQLNQILKKQQELKVQFKHIDDSLFAVALRNVQITEMVFKEVGEVHYNVDKSLESFSESYFPKGVSHQHFAFTSANRLADFLSNIQSQMMMQMQSSGQGKPKPGQGQGMQLPDIIKKQSQLGEQMKEGMKSGEQPGDKPGEKSGQQNNGNQGSSSGQDGENGSEGNAGKVLDILKQQKELRDALQKSLEKEGLDGIGQNALNQMKDIEKQLINKGFKNESLNKMLNLKHELLKLEKAIQQQGEDNKRKSETNRDSFSGSKNTIPESLKEYLNSVEILNRQSLPLQPNFNSKVQEYFKTND</sequence>
<evidence type="ECO:0000256" key="1">
    <source>
        <dbReference type="SAM" id="Coils"/>
    </source>
</evidence>
<feature type="transmembrane region" description="Helical" evidence="3">
    <location>
        <begin position="26"/>
        <end position="51"/>
    </location>
</feature>
<dbReference type="EMBL" id="FQZH01000001">
    <property type="protein sequence ID" value="SHI86732.1"/>
    <property type="molecule type" value="Genomic_DNA"/>
</dbReference>
<keyword evidence="1" id="KW-0175">Coiled coil</keyword>
<name>A0A1M6EMJ3_9FLAO</name>
<keyword evidence="5" id="KW-1185">Reference proteome</keyword>
<protein>
    <recommendedName>
        <fullName evidence="6">Glutamyl-tRNA synthetase</fullName>
    </recommendedName>
</protein>
<feature type="compositionally biased region" description="Basic and acidic residues" evidence="2">
    <location>
        <begin position="1042"/>
        <end position="1052"/>
    </location>
</feature>
<feature type="coiled-coil region" evidence="1">
    <location>
        <begin position="559"/>
        <end position="636"/>
    </location>
</feature>
<evidence type="ECO:0000313" key="5">
    <source>
        <dbReference type="Proteomes" id="UP000184232"/>
    </source>
</evidence>
<feature type="region of interest" description="Disordered" evidence="2">
    <location>
        <begin position="918"/>
        <end position="966"/>
    </location>
</feature>
<feature type="compositionally biased region" description="Polar residues" evidence="2">
    <location>
        <begin position="1053"/>
        <end position="1063"/>
    </location>
</feature>
<reference evidence="4 5" key="1">
    <citation type="submission" date="2016-11" db="EMBL/GenBank/DDBJ databases">
        <authorList>
            <person name="Jaros S."/>
            <person name="Januszkiewicz K."/>
            <person name="Wedrychowicz H."/>
        </authorList>
    </citation>
    <scope>NUCLEOTIDE SEQUENCE [LARGE SCALE GENOMIC DNA]</scope>
    <source>
        <strain evidence="4 5">DSM 22807</strain>
    </source>
</reference>
<dbReference type="OrthoDB" id="9812498at2"/>
<gene>
    <name evidence="4" type="ORF">SAMN05444337_0985</name>
</gene>
<evidence type="ECO:0000313" key="4">
    <source>
        <dbReference type="EMBL" id="SHI86732.1"/>
    </source>
</evidence>
<feature type="region of interest" description="Disordered" evidence="2">
    <location>
        <begin position="1037"/>
        <end position="1063"/>
    </location>
</feature>
<feature type="transmembrane region" description="Helical" evidence="3">
    <location>
        <begin position="152"/>
        <end position="170"/>
    </location>
</feature>